<dbReference type="Proteomes" id="UP000238164">
    <property type="component" value="Chromosome 1"/>
</dbReference>
<evidence type="ECO:0000313" key="2">
    <source>
        <dbReference type="Proteomes" id="UP000238164"/>
    </source>
</evidence>
<dbReference type="PROSITE" id="PS51257">
    <property type="entry name" value="PROKAR_LIPOPROTEIN"/>
    <property type="match status" value="1"/>
</dbReference>
<name>A0A2N9JMX2_9ACTN</name>
<dbReference type="OrthoDB" id="3711884at2"/>
<dbReference type="KEGG" id="mgg:MPLG2_3912"/>
<dbReference type="EMBL" id="LT985188">
    <property type="protein sequence ID" value="SPD88942.1"/>
    <property type="molecule type" value="Genomic_DNA"/>
</dbReference>
<dbReference type="AlphaFoldDB" id="A0A2N9JMX2"/>
<reference evidence="1 2" key="1">
    <citation type="submission" date="2018-02" db="EMBL/GenBank/DDBJ databases">
        <authorList>
            <person name="Cohen D.B."/>
            <person name="Kent A.D."/>
        </authorList>
    </citation>
    <scope>NUCLEOTIDE SEQUENCE [LARGE SCALE GENOMIC DNA]</scope>
    <source>
        <strain evidence="1">1</strain>
    </source>
</reference>
<sequence>MRRTSALVATITVLGLLGGCVQPVVSLSPSPSASALSVDLTAPGQARTMVRKLIAKAGTPDLIQVEISQLWAAITVVKNGQPESWAWRDDTIKQVDTDVVNVAQTVFSIDDFNIDDVGALFRSAAGISGSESSQQLQIVDSSSGDVFMSVSTNPESRTVFFYPNASLLPTLDFNTAGGINQGLADVTASRATAVAIGVQSTVGAWLDYAGSTTSTVRRLRTATVPVTINERSQRPDLPLFSAARVNAGAIWRVLEAARQRGEFAATTRWQVTVDARNGVPRMYFTIGTESLVTDLDGREVPS</sequence>
<gene>
    <name evidence="1" type="ORF">MPLG2_3912</name>
</gene>
<dbReference type="RefSeq" id="WP_105187333.1">
    <property type="nucleotide sequence ID" value="NZ_BAAAGO010000016.1"/>
</dbReference>
<accession>A0A2N9JMX2</accession>
<protein>
    <recommendedName>
        <fullName evidence="3">Lipoprotein</fullName>
    </recommendedName>
</protein>
<evidence type="ECO:0000313" key="1">
    <source>
        <dbReference type="EMBL" id="SPD88942.1"/>
    </source>
</evidence>
<proteinExistence type="predicted"/>
<evidence type="ECO:0008006" key="3">
    <source>
        <dbReference type="Google" id="ProtNLM"/>
    </source>
</evidence>
<organism evidence="1 2">
    <name type="scientific">Micropruina glycogenica</name>
    <dbReference type="NCBI Taxonomy" id="75385"/>
    <lineage>
        <taxon>Bacteria</taxon>
        <taxon>Bacillati</taxon>
        <taxon>Actinomycetota</taxon>
        <taxon>Actinomycetes</taxon>
        <taxon>Propionibacteriales</taxon>
        <taxon>Nocardioidaceae</taxon>
        <taxon>Micropruina</taxon>
    </lineage>
</organism>
<keyword evidence="2" id="KW-1185">Reference proteome</keyword>